<organism evidence="1 2">
    <name type="scientific">Maribacter sedimenticola</name>
    <dbReference type="NCBI Taxonomy" id="228956"/>
    <lineage>
        <taxon>Bacteria</taxon>
        <taxon>Pseudomonadati</taxon>
        <taxon>Bacteroidota</taxon>
        <taxon>Flavobacteriia</taxon>
        <taxon>Flavobacteriales</taxon>
        <taxon>Flavobacteriaceae</taxon>
        <taxon>Maribacter</taxon>
    </lineage>
</organism>
<sequence length="54" mass="6151">MNNELCKSTGLIDGNLKNLIDFFKCIVREIYTINFWLGSVEEGVVWLAAPFLNT</sequence>
<dbReference type="EMBL" id="FZNV01000006">
    <property type="protein sequence ID" value="SNR69781.1"/>
    <property type="molecule type" value="Genomic_DNA"/>
</dbReference>
<protein>
    <submittedName>
        <fullName evidence="1">Uncharacterized protein</fullName>
    </submittedName>
</protein>
<evidence type="ECO:0000313" key="1">
    <source>
        <dbReference type="EMBL" id="SNR69781.1"/>
    </source>
</evidence>
<keyword evidence="2" id="KW-1185">Reference proteome</keyword>
<reference evidence="1 2" key="1">
    <citation type="submission" date="2017-06" db="EMBL/GenBank/DDBJ databases">
        <authorList>
            <person name="Varghese N."/>
            <person name="Submissions S."/>
        </authorList>
    </citation>
    <scope>NUCLEOTIDE SEQUENCE [LARGE SCALE GENOMIC DNA]</scope>
    <source>
        <strain evidence="1 2">DSM 19840</strain>
    </source>
</reference>
<proteinExistence type="predicted"/>
<evidence type="ECO:0000313" key="2">
    <source>
        <dbReference type="Proteomes" id="UP000198337"/>
    </source>
</evidence>
<gene>
    <name evidence="1" type="ORF">SAMN04488009_3249</name>
</gene>
<accession>A0ABY1SKH6</accession>
<comment type="caution">
    <text evidence="1">The sequence shown here is derived from an EMBL/GenBank/DDBJ whole genome shotgun (WGS) entry which is preliminary data.</text>
</comment>
<dbReference type="Proteomes" id="UP000198337">
    <property type="component" value="Unassembled WGS sequence"/>
</dbReference>
<name>A0ABY1SKH6_9FLAO</name>